<dbReference type="GO" id="GO:0016020">
    <property type="term" value="C:membrane"/>
    <property type="evidence" value="ECO:0007669"/>
    <property type="project" value="UniProtKB-SubCell"/>
</dbReference>
<dbReference type="OrthoDB" id="2152119at2759"/>
<feature type="non-terminal residue" evidence="7">
    <location>
        <position position="1"/>
    </location>
</feature>
<comment type="caution">
    <text evidence="7">The sequence shown here is derived from an EMBL/GenBank/DDBJ whole genome shotgun (WGS) entry which is preliminary data.</text>
</comment>
<dbReference type="PANTHER" id="PTHR21659">
    <property type="entry name" value="HYDROPHOBIC PROTEIN RCI2 LOW TEMPERATURE AND SALT RESPONSIVE PROTEIN LTI6 -RELATED"/>
    <property type="match status" value="1"/>
</dbReference>
<keyword evidence="3 6" id="KW-0812">Transmembrane</keyword>
<comment type="similarity">
    <text evidence="2">Belongs to the UPF0057 (PMP3) family.</text>
</comment>
<feature type="transmembrane region" description="Helical" evidence="6">
    <location>
        <begin position="7"/>
        <end position="25"/>
    </location>
</feature>
<protein>
    <submittedName>
        <fullName evidence="7">Uncharacterized protein</fullName>
    </submittedName>
</protein>
<evidence type="ECO:0000256" key="4">
    <source>
        <dbReference type="ARBA" id="ARBA00022989"/>
    </source>
</evidence>
<dbReference type="STRING" id="5539.A0A3E2HQE4"/>
<gene>
    <name evidence="7" type="ORF">B7463_g1075</name>
</gene>
<evidence type="ECO:0000256" key="5">
    <source>
        <dbReference type="ARBA" id="ARBA00023136"/>
    </source>
</evidence>
<name>A0A3E2HQE4_SCYLI</name>
<feature type="transmembrane region" description="Helical" evidence="6">
    <location>
        <begin position="31"/>
        <end position="57"/>
    </location>
</feature>
<reference evidence="7 8" key="1">
    <citation type="submission" date="2018-05" db="EMBL/GenBank/DDBJ databases">
        <title>Draft genome sequence of Scytalidium lignicola DSM 105466, a ubiquitous saprotrophic fungus.</title>
        <authorList>
            <person name="Buettner E."/>
            <person name="Gebauer A.M."/>
            <person name="Hofrichter M."/>
            <person name="Liers C."/>
            <person name="Kellner H."/>
        </authorList>
    </citation>
    <scope>NUCLEOTIDE SEQUENCE [LARGE SCALE GENOMIC DNA]</scope>
    <source>
        <strain evidence="7 8">DSM 105466</strain>
    </source>
</reference>
<keyword evidence="8" id="KW-1185">Reference proteome</keyword>
<comment type="subcellular location">
    <subcellularLocation>
        <location evidence="1">Membrane</location>
    </subcellularLocation>
</comment>
<sequence>MGVCSAILLILITLLFPPLGVFFVAGCGADLLINICLTILAYFPGHIHAFYLIWVYYDRSEQARMGALTGRRAPGIFSDKVQTGGHGYGTIVQPATAPPPPLQHTCESYYNIKLNTTAPSAAIVPVINTLYPTPVPLAADGVPVEFSDPLDSSTVDPLTSWLTTDTATLDELRQASPDRRLAFALKVISAH</sequence>
<dbReference type="PROSITE" id="PS01309">
    <property type="entry name" value="UPF0057"/>
    <property type="match status" value="1"/>
</dbReference>
<dbReference type="AlphaFoldDB" id="A0A3E2HQE4"/>
<organism evidence="7 8">
    <name type="scientific">Scytalidium lignicola</name>
    <name type="common">Hyphomycete</name>
    <dbReference type="NCBI Taxonomy" id="5539"/>
    <lineage>
        <taxon>Eukaryota</taxon>
        <taxon>Fungi</taxon>
        <taxon>Dikarya</taxon>
        <taxon>Ascomycota</taxon>
        <taxon>Pezizomycotina</taxon>
        <taxon>Leotiomycetes</taxon>
        <taxon>Leotiomycetes incertae sedis</taxon>
        <taxon>Scytalidium</taxon>
    </lineage>
</organism>
<dbReference type="Pfam" id="PF01679">
    <property type="entry name" value="Pmp3"/>
    <property type="match status" value="1"/>
</dbReference>
<evidence type="ECO:0000256" key="2">
    <source>
        <dbReference type="ARBA" id="ARBA00009530"/>
    </source>
</evidence>
<accession>A0A3E2HQE4</accession>
<evidence type="ECO:0000256" key="1">
    <source>
        <dbReference type="ARBA" id="ARBA00004370"/>
    </source>
</evidence>
<evidence type="ECO:0000313" key="8">
    <source>
        <dbReference type="Proteomes" id="UP000258309"/>
    </source>
</evidence>
<evidence type="ECO:0000313" key="7">
    <source>
        <dbReference type="EMBL" id="RFU35271.1"/>
    </source>
</evidence>
<dbReference type="PANTHER" id="PTHR21659:SF42">
    <property type="entry name" value="UPF0057 MEMBRANE PROTEIN ZK632.10-RELATED"/>
    <property type="match status" value="1"/>
</dbReference>
<keyword evidence="4 6" id="KW-1133">Transmembrane helix</keyword>
<evidence type="ECO:0000256" key="3">
    <source>
        <dbReference type="ARBA" id="ARBA00022692"/>
    </source>
</evidence>
<dbReference type="Proteomes" id="UP000258309">
    <property type="component" value="Unassembled WGS sequence"/>
</dbReference>
<dbReference type="EMBL" id="NCSJ02000010">
    <property type="protein sequence ID" value="RFU35271.1"/>
    <property type="molecule type" value="Genomic_DNA"/>
</dbReference>
<feature type="non-terminal residue" evidence="7">
    <location>
        <position position="191"/>
    </location>
</feature>
<dbReference type="InterPro" id="IPR000612">
    <property type="entry name" value="PMP3"/>
</dbReference>
<keyword evidence="5 6" id="KW-0472">Membrane</keyword>
<evidence type="ECO:0000256" key="6">
    <source>
        <dbReference type="SAM" id="Phobius"/>
    </source>
</evidence>
<proteinExistence type="inferred from homology"/>